<evidence type="ECO:0000259" key="3">
    <source>
        <dbReference type="Pfam" id="PF18962"/>
    </source>
</evidence>
<evidence type="ECO:0000313" key="5">
    <source>
        <dbReference type="EMBL" id="RXR22848.1"/>
    </source>
</evidence>
<proteinExistence type="predicted"/>
<dbReference type="Proteomes" id="UP000289857">
    <property type="component" value="Unassembled WGS sequence"/>
</dbReference>
<dbReference type="AlphaFoldDB" id="A0A4Q1K937"/>
<keyword evidence="1 2" id="KW-0732">Signal</keyword>
<dbReference type="SUPFAM" id="SSF52058">
    <property type="entry name" value="L domain-like"/>
    <property type="match status" value="2"/>
</dbReference>
<dbReference type="Gene3D" id="3.80.10.10">
    <property type="entry name" value="Ribonuclease Inhibitor"/>
    <property type="match status" value="1"/>
</dbReference>
<evidence type="ECO:0000256" key="1">
    <source>
        <dbReference type="ARBA" id="ARBA00022729"/>
    </source>
</evidence>
<dbReference type="Pfam" id="PF18962">
    <property type="entry name" value="Por_Secre_tail"/>
    <property type="match status" value="1"/>
</dbReference>
<feature type="domain" description="Secretion system C-terminal sorting" evidence="3">
    <location>
        <begin position="938"/>
        <end position="1003"/>
    </location>
</feature>
<evidence type="ECO:0000259" key="4">
    <source>
        <dbReference type="Pfam" id="PF24595"/>
    </source>
</evidence>
<sequence>MRNFYALCFALFAFTATAQIINFPDANFKAKLLQASTSNNIAIGTGLNAIKIDSNNDGEIQQSEALTVRELNISNGSISNLEGIQFFTTLKSLNFAQNPVSSYNYPQLINLTTLVVSGTVFQNFPHPDLIIPSNIITFGFYGFNFSQQLPNLTTYTSLVGLTFSNCNIDTFNGVNYPNIKNLSLYNNGINSLDVSSMSILERFSMDNEIISNLNLSSNTSMKNIILSNNNISTSNFSNLTLLDNFYFYQNTISEIDLSSAINLKYFKSFDNLTLNSINLSNSSIISEIIVTNNPQLSIIDFPVSAPLLRTVEISTTNITSLNTDGLTGLWKLSVVNCPLTLPLDLSNNLTLKDFYYEGNPNSLYFNTNNIQNFQNLYSFWIKNTPINGPVNYSFNPSVSNLTVVFENCGVTTANIQNLNAASQAFSISLRNNITLSSFNASNIQNLYILLLDGCPISNLNVANCQNLARLGLNNSLIDTLDLSATSVTTLSISDNPNLTSLNLKNGLNSILNNLIFQNCPNLQSICGDDNEITAIQSRITQYGYTNCFTNSYCTFATGGTVYQTNGTLRFDQNANGCAANDVLASNVRVNVSNGTTTETGFTSGVGAYGFSSNAGSYTITPVLENPTYFNLSPATGSVNFPTTASPATRDFCMTANGVKNDLEITLLPLNPARPGFNAKYMLVYKNKGNTTQSGTASLTFPNTVASLVTATPAVSSQTASTLNWAFTNLLPFETRTIQLNFLLNTPTATPALNGGDTLTYYSNVLGATDQTIADNYMNLVQNVVNAYDPNDKTCLEGGVVGTDHVGKYVHYVIRFENTGNFAAQNIIVTDVIDTNKFDITTLIPQLGSHPFRTRILQNNRVEFVFENINLPFDDANNDGYVAFKIKTKSTLVSGDTFSNSANIFFDYNYPILTNTATTLVQSLGLQETPNSAFALAQNPVDTQLVFANAQDITIQSVSIYSIQGQLMQVNMHPAASGIDVSALSPGTYLVKVTTEQGSEVVKMVKK</sequence>
<keyword evidence="6" id="KW-1185">Reference proteome</keyword>
<feature type="domain" description="DUF7619" evidence="4">
    <location>
        <begin position="788"/>
        <end position="918"/>
    </location>
</feature>
<feature type="chain" id="PRO_5020389757" evidence="2">
    <location>
        <begin position="19"/>
        <end position="1006"/>
    </location>
</feature>
<accession>A0A4Q1K937</accession>
<name>A0A4Q1K937_9FLAO</name>
<dbReference type="InterPro" id="IPR032675">
    <property type="entry name" value="LRR_dom_sf"/>
</dbReference>
<dbReference type="InterPro" id="IPR026444">
    <property type="entry name" value="Secre_tail"/>
</dbReference>
<evidence type="ECO:0000313" key="6">
    <source>
        <dbReference type="Proteomes" id="UP000289857"/>
    </source>
</evidence>
<evidence type="ECO:0000256" key="2">
    <source>
        <dbReference type="SAM" id="SignalP"/>
    </source>
</evidence>
<feature type="signal peptide" evidence="2">
    <location>
        <begin position="1"/>
        <end position="18"/>
    </location>
</feature>
<dbReference type="EMBL" id="SBKN01000003">
    <property type="protein sequence ID" value="RXR22848.1"/>
    <property type="molecule type" value="Genomic_DNA"/>
</dbReference>
<protein>
    <submittedName>
        <fullName evidence="5">T9SS type A sorting domain-containing protein</fullName>
    </submittedName>
</protein>
<dbReference type="NCBIfam" id="TIGR04183">
    <property type="entry name" value="Por_Secre_tail"/>
    <property type="match status" value="1"/>
</dbReference>
<dbReference type="OrthoDB" id="1110367at2"/>
<organism evidence="5 6">
    <name type="scientific">Flavobacterium stagni</name>
    <dbReference type="NCBI Taxonomy" id="2506421"/>
    <lineage>
        <taxon>Bacteria</taxon>
        <taxon>Pseudomonadati</taxon>
        <taxon>Bacteroidota</taxon>
        <taxon>Flavobacteriia</taxon>
        <taxon>Flavobacteriales</taxon>
        <taxon>Flavobacteriaceae</taxon>
        <taxon>Flavobacterium</taxon>
    </lineage>
</organism>
<reference evidence="6" key="1">
    <citation type="submission" date="2019-01" db="EMBL/GenBank/DDBJ databases">
        <title>Cytophagaceae bacterium strain CAR-16.</title>
        <authorList>
            <person name="Chen W.-M."/>
        </authorList>
    </citation>
    <scope>NUCLEOTIDE SEQUENCE [LARGE SCALE GENOMIC DNA]</scope>
    <source>
        <strain evidence="6">WWJ-16</strain>
    </source>
</reference>
<comment type="caution">
    <text evidence="5">The sequence shown here is derived from an EMBL/GenBank/DDBJ whole genome shotgun (WGS) entry which is preliminary data.</text>
</comment>
<dbReference type="RefSeq" id="WP_129461078.1">
    <property type="nucleotide sequence ID" value="NZ_SBKN01000003.1"/>
</dbReference>
<dbReference type="InterPro" id="IPR055353">
    <property type="entry name" value="DUF7619"/>
</dbReference>
<dbReference type="Pfam" id="PF24595">
    <property type="entry name" value="DUF7619"/>
    <property type="match status" value="1"/>
</dbReference>
<gene>
    <name evidence="5" type="ORF">EQG61_06345</name>
</gene>